<protein>
    <recommendedName>
        <fullName evidence="2">SRS domain-containing protein</fullName>
    </recommendedName>
</protein>
<dbReference type="GeneID" id="40309675"/>
<dbReference type="AlphaFoldDB" id="A0A2A9MLI0"/>
<feature type="domain" description="SRS" evidence="2">
    <location>
        <begin position="370"/>
        <end position="468"/>
    </location>
</feature>
<dbReference type="VEuPathDB" id="ToxoDB:BESB_047450"/>
<dbReference type="SUPFAM" id="SSF74877">
    <property type="entry name" value="Major surface antigen p30, SAG1"/>
    <property type="match status" value="1"/>
</dbReference>
<comment type="caution">
    <text evidence="3">The sequence shown here is derived from an EMBL/GenBank/DDBJ whole genome shotgun (WGS) entry which is preliminary data.</text>
</comment>
<evidence type="ECO:0000256" key="1">
    <source>
        <dbReference type="SAM" id="SignalP"/>
    </source>
</evidence>
<dbReference type="GO" id="GO:0016020">
    <property type="term" value="C:membrane"/>
    <property type="evidence" value="ECO:0007669"/>
    <property type="project" value="InterPro"/>
</dbReference>
<reference evidence="3 4" key="1">
    <citation type="submission" date="2017-09" db="EMBL/GenBank/DDBJ databases">
        <title>Genome sequencing of Besnoitia besnoiti strain Bb-Ger1.</title>
        <authorList>
            <person name="Schares G."/>
            <person name="Venepally P."/>
            <person name="Lorenzi H.A."/>
        </authorList>
    </citation>
    <scope>NUCLEOTIDE SEQUENCE [LARGE SCALE GENOMIC DNA]</scope>
    <source>
        <strain evidence="3 4">Bb-Ger1</strain>
    </source>
</reference>
<feature type="signal peptide" evidence="1">
    <location>
        <begin position="1"/>
        <end position="49"/>
    </location>
</feature>
<feature type="domain" description="SRS" evidence="2">
    <location>
        <begin position="195"/>
        <end position="291"/>
    </location>
</feature>
<keyword evidence="1" id="KW-0732">Signal</keyword>
<feature type="domain" description="SRS" evidence="2">
    <location>
        <begin position="65"/>
        <end position="178"/>
    </location>
</feature>
<evidence type="ECO:0000313" key="4">
    <source>
        <dbReference type="Proteomes" id="UP000224006"/>
    </source>
</evidence>
<dbReference type="InterPro" id="IPR036755">
    <property type="entry name" value="SRS_dom_sf"/>
</dbReference>
<organism evidence="3 4">
    <name type="scientific">Besnoitia besnoiti</name>
    <name type="common">Apicomplexan protozoan</name>
    <dbReference type="NCBI Taxonomy" id="94643"/>
    <lineage>
        <taxon>Eukaryota</taxon>
        <taxon>Sar</taxon>
        <taxon>Alveolata</taxon>
        <taxon>Apicomplexa</taxon>
        <taxon>Conoidasida</taxon>
        <taxon>Coccidia</taxon>
        <taxon>Eucoccidiorida</taxon>
        <taxon>Eimeriorina</taxon>
        <taxon>Sarcocystidae</taxon>
        <taxon>Besnoitia</taxon>
    </lineage>
</organism>
<dbReference type="RefSeq" id="XP_029220562.1">
    <property type="nucleotide sequence ID" value="XM_029363196.1"/>
</dbReference>
<dbReference type="Pfam" id="PF04092">
    <property type="entry name" value="SAG"/>
    <property type="match status" value="4"/>
</dbReference>
<feature type="chain" id="PRO_5012631649" description="SRS domain-containing protein" evidence="1">
    <location>
        <begin position="50"/>
        <end position="647"/>
    </location>
</feature>
<dbReference type="Gene3D" id="2.60.40.1320">
    <property type="entry name" value="SRS domain"/>
    <property type="match status" value="4"/>
</dbReference>
<keyword evidence="4" id="KW-1185">Reference proteome</keyword>
<name>A0A2A9MLI0_BESBE</name>
<accession>A0A2A9MLI0</accession>
<evidence type="ECO:0000259" key="2">
    <source>
        <dbReference type="Pfam" id="PF04092"/>
    </source>
</evidence>
<dbReference type="Proteomes" id="UP000224006">
    <property type="component" value="Chromosome III"/>
</dbReference>
<dbReference type="KEGG" id="bbes:BESB_047450"/>
<dbReference type="EMBL" id="NWUJ01000003">
    <property type="protein sequence ID" value="PFH36553.1"/>
    <property type="molecule type" value="Genomic_DNA"/>
</dbReference>
<feature type="domain" description="SRS" evidence="2">
    <location>
        <begin position="484"/>
        <end position="607"/>
    </location>
</feature>
<sequence length="647" mass="68342">MIAFACHIGFARGLAPRGPGAGASMKGVRCVLSRCLLSVLVVVAFAVHAEEVREDTTPICNLAGTTLPLTLSQVKTKLEFKCGSGLTALLPKSQKDQSQTEFCRDSSCTTKVSLGELNLKFEKAADKYGVTADELPDQPHTVYFVCAVDSQSDEKQGRSLSLRSAAAKDQRCVVQLSVYAKTPSTVQADNVCDGSKVTSVSLKVTEDLTPAVFGCGEGRALSPALFEKVLQRADGAETTQEVALQSLLPKATLTANSSGSSDVLGAAYTLTVPELPEAGPVKLGYKCAASKPAAGVEGAKDDVLDTSCTSAMSDTRILYGVANLWNEVLTCRPASAAAPTWIPSHAAEKQPLVKECVTSGSPLLFDITGQTPQTLQFKCKTDSTLLPSPQTRAALPTQFCRDSACKTKAALSDFNLELSGTETAYTFAAKTLPVTPHTVYFNCVPKNLNKNSEEVTGDDKSCVIQISVWGQTSSIVPAENVCTEKGKSVSLKVDKDLTPVTFGCGDKRTLTPVLLDQVFQPTETAASSPQPASLTSLVPTAALTANGSDKDAAKWHAYTLTVKELPEVAPVQLLYKCIATPTPTDRVREEQVGEQNKQPDCDVLIEVDQRPSTSGGSDSETGGGQRASLVAASAIVLASFPILSFIL</sequence>
<dbReference type="InterPro" id="IPR007226">
    <property type="entry name" value="SRS_dom"/>
</dbReference>
<evidence type="ECO:0000313" key="3">
    <source>
        <dbReference type="EMBL" id="PFH36553.1"/>
    </source>
</evidence>
<proteinExistence type="predicted"/>
<gene>
    <name evidence="3" type="ORF">BESB_047450</name>
</gene>